<comment type="similarity">
    <text evidence="1 3">Belongs to the peptidase S33 family.</text>
</comment>
<organism evidence="6 7">
    <name type="scientific">Sediminicola arcticus</name>
    <dbReference type="NCBI Taxonomy" id="1574308"/>
    <lineage>
        <taxon>Bacteria</taxon>
        <taxon>Pseudomonadati</taxon>
        <taxon>Bacteroidota</taxon>
        <taxon>Flavobacteriia</taxon>
        <taxon>Flavobacteriales</taxon>
        <taxon>Flavobacteriaceae</taxon>
        <taxon>Sediminicola</taxon>
    </lineage>
</organism>
<gene>
    <name evidence="6" type="ORF">ABXZ36_11095</name>
</gene>
<dbReference type="PANTHER" id="PTHR43798">
    <property type="entry name" value="MONOACYLGLYCEROL LIPASE"/>
    <property type="match status" value="1"/>
</dbReference>
<accession>A0ABV2SVM9</accession>
<dbReference type="EMBL" id="JBEXAE010000005">
    <property type="protein sequence ID" value="MET6991192.1"/>
    <property type="molecule type" value="Genomic_DNA"/>
</dbReference>
<dbReference type="InterPro" id="IPR002410">
    <property type="entry name" value="Peptidase_S33"/>
</dbReference>
<keyword evidence="2 3" id="KW-0378">Hydrolase</keyword>
<proteinExistence type="inferred from homology"/>
<dbReference type="SUPFAM" id="SSF53474">
    <property type="entry name" value="alpha/beta-Hydrolases"/>
    <property type="match status" value="1"/>
</dbReference>
<evidence type="ECO:0000256" key="4">
    <source>
        <dbReference type="SAM" id="SignalP"/>
    </source>
</evidence>
<protein>
    <submittedName>
        <fullName evidence="6">Proline iminopeptidase-family hydrolase</fullName>
    </submittedName>
</protein>
<reference evidence="6 7" key="1">
    <citation type="submission" date="2024-07" db="EMBL/GenBank/DDBJ databases">
        <title>The genome sequence of type strain Sediminicola arcticus GDMCC 1.2805.</title>
        <authorList>
            <person name="Liu Y."/>
        </authorList>
    </citation>
    <scope>NUCLEOTIDE SEQUENCE [LARGE SCALE GENOMIC DNA]</scope>
    <source>
        <strain evidence="6 7">GDMCC 1.2805</strain>
    </source>
</reference>
<sequence>MKLKTNKKIVKCGLMLLSLVLFIGCAEKQMNQKTSETSSYFDYSNSYDQLTGGIKMIPITTPKGTFNVWTKRVGNNPKIKVLLLHGGPGATHEVFECFDGYLPNEEIEYIYYDQLESYYSDQPNDSTLWTTEHFVEEVEQVRKALNLNKDNFYLLGQSWGGILAMEYALKYQENLKGLIISNMVASIPEYEKFSKEVLGPQMPSEVYQEIMELEAQEDFENPRYTELVTQYFYTEHFLRMPLEKWPESVIRSFKHLNQNIYIFMQGYSEFGVTGNASLKGWDVSNRLKELIIPTLMIGGKYDTMDPKYMQWMSTQVQNGRSLTTNGSHLSQYDDPKTYFSGLIQFIKDVDNK</sequence>
<dbReference type="PROSITE" id="PS51257">
    <property type="entry name" value="PROKAR_LIPOPROTEIN"/>
    <property type="match status" value="1"/>
</dbReference>
<evidence type="ECO:0000259" key="5">
    <source>
        <dbReference type="Pfam" id="PF00561"/>
    </source>
</evidence>
<feature type="chain" id="PRO_5047418817" evidence="4">
    <location>
        <begin position="24"/>
        <end position="352"/>
    </location>
</feature>
<dbReference type="NCBIfam" id="TIGR01250">
    <property type="entry name" value="pro_imino_pep_2"/>
    <property type="match status" value="1"/>
</dbReference>
<dbReference type="RefSeq" id="WP_354615647.1">
    <property type="nucleotide sequence ID" value="NZ_JBEXAE010000005.1"/>
</dbReference>
<feature type="domain" description="AB hydrolase-1" evidence="5">
    <location>
        <begin position="81"/>
        <end position="335"/>
    </location>
</feature>
<dbReference type="Proteomes" id="UP001549799">
    <property type="component" value="Unassembled WGS sequence"/>
</dbReference>
<evidence type="ECO:0000256" key="3">
    <source>
        <dbReference type="PIRNR" id="PIRNR005539"/>
    </source>
</evidence>
<evidence type="ECO:0000256" key="1">
    <source>
        <dbReference type="ARBA" id="ARBA00010088"/>
    </source>
</evidence>
<name>A0ABV2SVM9_9FLAO</name>
<dbReference type="InterPro" id="IPR029058">
    <property type="entry name" value="AB_hydrolase_fold"/>
</dbReference>
<keyword evidence="4" id="KW-0732">Signal</keyword>
<dbReference type="GO" id="GO:0016787">
    <property type="term" value="F:hydrolase activity"/>
    <property type="evidence" value="ECO:0007669"/>
    <property type="project" value="UniProtKB-KW"/>
</dbReference>
<feature type="signal peptide" evidence="4">
    <location>
        <begin position="1"/>
        <end position="23"/>
    </location>
</feature>
<dbReference type="Gene3D" id="3.40.50.1820">
    <property type="entry name" value="alpha/beta hydrolase"/>
    <property type="match status" value="1"/>
</dbReference>
<evidence type="ECO:0000313" key="7">
    <source>
        <dbReference type="Proteomes" id="UP001549799"/>
    </source>
</evidence>
<dbReference type="PANTHER" id="PTHR43798:SF33">
    <property type="entry name" value="HYDROLASE, PUTATIVE (AFU_ORTHOLOGUE AFUA_2G14860)-RELATED"/>
    <property type="match status" value="1"/>
</dbReference>
<dbReference type="InterPro" id="IPR005945">
    <property type="entry name" value="Pro_imino_pep"/>
</dbReference>
<dbReference type="InterPro" id="IPR050266">
    <property type="entry name" value="AB_hydrolase_sf"/>
</dbReference>
<dbReference type="PIRSF" id="PIRSF005539">
    <property type="entry name" value="Pept_S33_TRI_F1"/>
    <property type="match status" value="1"/>
</dbReference>
<comment type="caution">
    <text evidence="6">The sequence shown here is derived from an EMBL/GenBank/DDBJ whole genome shotgun (WGS) entry which is preliminary data.</text>
</comment>
<keyword evidence="7" id="KW-1185">Reference proteome</keyword>
<evidence type="ECO:0000313" key="6">
    <source>
        <dbReference type="EMBL" id="MET6991192.1"/>
    </source>
</evidence>
<dbReference type="PRINTS" id="PR00793">
    <property type="entry name" value="PROAMNOPTASE"/>
</dbReference>
<evidence type="ECO:0000256" key="2">
    <source>
        <dbReference type="ARBA" id="ARBA00022801"/>
    </source>
</evidence>
<dbReference type="Pfam" id="PF00561">
    <property type="entry name" value="Abhydrolase_1"/>
    <property type="match status" value="1"/>
</dbReference>
<dbReference type="InterPro" id="IPR000073">
    <property type="entry name" value="AB_hydrolase_1"/>
</dbReference>